<feature type="signal peptide" evidence="1">
    <location>
        <begin position="1"/>
        <end position="31"/>
    </location>
</feature>
<evidence type="ECO:0000313" key="3">
    <source>
        <dbReference type="Proteomes" id="UP000053237"/>
    </source>
</evidence>
<proteinExistence type="predicted"/>
<dbReference type="InParanoid" id="A0A024GTJ7"/>
<name>A0A024GTJ7_9STRA</name>
<keyword evidence="1" id="KW-0732">Signal</keyword>
<evidence type="ECO:0000256" key="1">
    <source>
        <dbReference type="SAM" id="SignalP"/>
    </source>
</evidence>
<comment type="caution">
    <text evidence="2">The sequence shown here is derived from an EMBL/GenBank/DDBJ whole genome shotgun (WGS) entry which is preliminary data.</text>
</comment>
<dbReference type="Proteomes" id="UP000053237">
    <property type="component" value="Unassembled WGS sequence"/>
</dbReference>
<evidence type="ECO:0000313" key="2">
    <source>
        <dbReference type="EMBL" id="CCI49682.1"/>
    </source>
</evidence>
<accession>A0A024GTJ7</accession>
<reference evidence="2 3" key="1">
    <citation type="submission" date="2012-05" db="EMBL/GenBank/DDBJ databases">
        <title>Recombination and specialization in a pathogen metapopulation.</title>
        <authorList>
            <person name="Gardiner A."/>
            <person name="Kemen E."/>
            <person name="Schultz-Larsen T."/>
            <person name="MacLean D."/>
            <person name="Van Oosterhout C."/>
            <person name="Jones J.D.G."/>
        </authorList>
    </citation>
    <scope>NUCLEOTIDE SEQUENCE [LARGE SCALE GENOMIC DNA]</scope>
    <source>
        <strain evidence="2 3">Ac Nc2</strain>
    </source>
</reference>
<dbReference type="EMBL" id="CAIX01000326">
    <property type="protein sequence ID" value="CCI49682.1"/>
    <property type="molecule type" value="Genomic_DNA"/>
</dbReference>
<protein>
    <submittedName>
        <fullName evidence="2">Uncharacterized protein</fullName>
    </submittedName>
</protein>
<feature type="chain" id="PRO_5001532645" evidence="1">
    <location>
        <begin position="32"/>
        <end position="121"/>
    </location>
</feature>
<gene>
    <name evidence="2" type="ORF">BN9_110510</name>
</gene>
<keyword evidence="3" id="KW-1185">Reference proteome</keyword>
<sequence length="121" mass="13679">MKKVKKLTDATNVCWSLLLIPLLQVLDRILADTCIERSIVWILSSLLVSSNRSDLLIRYANSTQPQKHLSLHLPIEHDTPSLRDSTATTLRSRIQRTHTIPSSESQSKCKAYSCLIRLIGL</sequence>
<dbReference type="AlphaFoldDB" id="A0A024GTJ7"/>
<organism evidence="2 3">
    <name type="scientific">Albugo candida</name>
    <dbReference type="NCBI Taxonomy" id="65357"/>
    <lineage>
        <taxon>Eukaryota</taxon>
        <taxon>Sar</taxon>
        <taxon>Stramenopiles</taxon>
        <taxon>Oomycota</taxon>
        <taxon>Peronosporomycetes</taxon>
        <taxon>Albuginales</taxon>
        <taxon>Albuginaceae</taxon>
        <taxon>Albugo</taxon>
    </lineage>
</organism>